<evidence type="ECO:0000313" key="2">
    <source>
        <dbReference type="EMBL" id="GAA1990379.1"/>
    </source>
</evidence>
<dbReference type="PANTHER" id="PTHR30121:SF6">
    <property type="entry name" value="SLR6007 PROTEIN"/>
    <property type="match status" value="1"/>
</dbReference>
<reference evidence="2 3" key="1">
    <citation type="journal article" date="2019" name="Int. J. Syst. Evol. Microbiol.">
        <title>The Global Catalogue of Microorganisms (GCM) 10K type strain sequencing project: providing services to taxonomists for standard genome sequencing and annotation.</title>
        <authorList>
            <consortium name="The Broad Institute Genomics Platform"/>
            <consortium name="The Broad Institute Genome Sequencing Center for Infectious Disease"/>
            <person name="Wu L."/>
            <person name="Ma J."/>
        </authorList>
    </citation>
    <scope>NUCLEOTIDE SEQUENCE [LARGE SCALE GENOMIC DNA]</scope>
    <source>
        <strain evidence="2 3">JCM 16013</strain>
    </source>
</reference>
<evidence type="ECO:0000259" key="1">
    <source>
        <dbReference type="Pfam" id="PF12696"/>
    </source>
</evidence>
<feature type="domain" description="TraD/TraG TraM recognition site" evidence="1">
    <location>
        <begin position="645"/>
        <end position="715"/>
    </location>
</feature>
<keyword evidence="3" id="KW-1185">Reference proteome</keyword>
<dbReference type="PANTHER" id="PTHR30121">
    <property type="entry name" value="UNCHARACTERIZED PROTEIN YJGR-RELATED"/>
    <property type="match status" value="1"/>
</dbReference>
<dbReference type="InterPro" id="IPR027417">
    <property type="entry name" value="P-loop_NTPase"/>
</dbReference>
<sequence length="777" mass="83200">MSAPSSSPLGRFLLHPAELFCAAEHLVADSWVFAVPVAASAVSALGAWRMLQHRQPDAEARYVAIKVPPQVERGCAEAFWTHLHAVLRGKGRQQAHLAFELIWNRDGLDLGIWVPATLSASAVAAAVEAAWPGAHAQVTGSVPRPAAAAGGRLCLARPAYLPLKVKHESDPLRPLLRAAGSLRDGECAAVQVLARPAARRRVRHLQQRLDRFRARTVRELGPITPLGAFLDEWAPSPSPRGSQRSDPAHAAALRAAVTKTIGPLWLVEIRYGVGTEPTNAAAQRRSLGVAESLASAFGVHTERNWWTRRRLPKPGLALASRRMGRGDLLTVAELAAVAHLPLDPGAVGVTRAGARSVAPPPAILSGADGVKILGDADTGRTRAVGVAVPDARQHFHIMGATNSGKSTLMARMILDDVCAGRGVLVLDPKGDLVGDLLDRLPTSAAERLVLIDPTDSGPRPSLNVLASGDPELMVDNVVGIFRRLFASSWGPRTDDVLRAACLTLIATARDRPPTLADVSQLLSDKTFRAARTAGLAERGHRVLDHFWVSFADLSVQSQTAVTAPLQNKLRAFLLRQFVSDVIAQPRSAVDLGQVLDGGVCLVRLPKGVLGEDTMRLLGSFILAAAWQATTARAGQPEHARADAAIYLDEAHNFLNLPYSLEDMLAEARAYRVSFNLAHQNLAQLPKDLAEGISTNARNKVFFTCSPEDARTLAAHTGPLLGEHDLAHLGAYQAAARLTSNGEHVRAFTMRTRPAPDPVPGRADAIRTIVHTSLLERG</sequence>
<dbReference type="EMBL" id="BAAAQM010000043">
    <property type="protein sequence ID" value="GAA1990379.1"/>
    <property type="molecule type" value="Genomic_DNA"/>
</dbReference>
<proteinExistence type="predicted"/>
<dbReference type="InterPro" id="IPR051162">
    <property type="entry name" value="T4SS_component"/>
</dbReference>
<protein>
    <recommendedName>
        <fullName evidence="1">TraD/TraG TraM recognition site domain-containing protein</fullName>
    </recommendedName>
</protein>
<dbReference type="Gene3D" id="3.40.50.300">
    <property type="entry name" value="P-loop containing nucleotide triphosphate hydrolases"/>
    <property type="match status" value="2"/>
</dbReference>
<comment type="caution">
    <text evidence="2">The sequence shown here is derived from an EMBL/GenBank/DDBJ whole genome shotgun (WGS) entry which is preliminary data.</text>
</comment>
<dbReference type="SUPFAM" id="SSF52540">
    <property type="entry name" value="P-loop containing nucleoside triphosphate hydrolases"/>
    <property type="match status" value="1"/>
</dbReference>
<accession>A0ABN2SRN8</accession>
<dbReference type="Proteomes" id="UP001499854">
    <property type="component" value="Unassembled WGS sequence"/>
</dbReference>
<dbReference type="CDD" id="cd01127">
    <property type="entry name" value="TrwB_TraG_TraD_VirD4"/>
    <property type="match status" value="2"/>
</dbReference>
<gene>
    <name evidence="2" type="ORF">GCM10009838_61930</name>
</gene>
<dbReference type="RefSeq" id="WP_344660694.1">
    <property type="nucleotide sequence ID" value="NZ_BAAAQM010000043.1"/>
</dbReference>
<dbReference type="Pfam" id="PF12696">
    <property type="entry name" value="TraG-D_C"/>
    <property type="match status" value="1"/>
</dbReference>
<name>A0ABN2SRN8_9ACTN</name>
<organism evidence="2 3">
    <name type="scientific">Catenulispora subtropica</name>
    <dbReference type="NCBI Taxonomy" id="450798"/>
    <lineage>
        <taxon>Bacteria</taxon>
        <taxon>Bacillati</taxon>
        <taxon>Actinomycetota</taxon>
        <taxon>Actinomycetes</taxon>
        <taxon>Catenulisporales</taxon>
        <taxon>Catenulisporaceae</taxon>
        <taxon>Catenulispora</taxon>
    </lineage>
</organism>
<dbReference type="InterPro" id="IPR032689">
    <property type="entry name" value="TraG-D_C"/>
</dbReference>
<evidence type="ECO:0000313" key="3">
    <source>
        <dbReference type="Proteomes" id="UP001499854"/>
    </source>
</evidence>